<evidence type="ECO:0000256" key="1">
    <source>
        <dbReference type="ARBA" id="ARBA00006700"/>
    </source>
</evidence>
<comment type="similarity">
    <text evidence="1 4">Belongs to the universal ribosomal protein uL23 family.</text>
</comment>
<dbReference type="AlphaFoldDB" id="A0A2H0CTB0"/>
<dbReference type="GO" id="GO:0019843">
    <property type="term" value="F:rRNA binding"/>
    <property type="evidence" value="ECO:0007669"/>
    <property type="project" value="UniProtKB-UniRule"/>
</dbReference>
<dbReference type="GO" id="GO:1990904">
    <property type="term" value="C:ribonucleoprotein complex"/>
    <property type="evidence" value="ECO:0007669"/>
    <property type="project" value="UniProtKB-KW"/>
</dbReference>
<sequence>MKHDIITRPHITEKSTALSAQNAYVFEVAPRATKNEIAKAVESIYGVKPVRVNVTKIPAKYVLVRGRPGHKPGGKKAIVYLKEGDKIENI</sequence>
<comment type="subunit">
    <text evidence="4">Part of the 50S ribosomal subunit. Contacts protein L29, and trigger factor when it is bound to the ribosome.</text>
</comment>
<dbReference type="GO" id="GO:0003735">
    <property type="term" value="F:structural constituent of ribosome"/>
    <property type="evidence" value="ECO:0007669"/>
    <property type="project" value="InterPro"/>
</dbReference>
<evidence type="ECO:0000313" key="5">
    <source>
        <dbReference type="EMBL" id="PIP73165.1"/>
    </source>
</evidence>
<reference evidence="5 6" key="1">
    <citation type="submission" date="2017-09" db="EMBL/GenBank/DDBJ databases">
        <title>Depth-based differentiation of microbial function through sediment-hosted aquifers and enrichment of novel symbionts in the deep terrestrial subsurface.</title>
        <authorList>
            <person name="Probst A.J."/>
            <person name="Ladd B."/>
            <person name="Jarett J.K."/>
            <person name="Geller-Mcgrath D.E."/>
            <person name="Sieber C.M."/>
            <person name="Emerson J.B."/>
            <person name="Anantharaman K."/>
            <person name="Thomas B.C."/>
            <person name="Malmstrom R."/>
            <person name="Stieglmeier M."/>
            <person name="Klingl A."/>
            <person name="Woyke T."/>
            <person name="Ryan C.M."/>
            <person name="Banfield J.F."/>
        </authorList>
    </citation>
    <scope>NUCLEOTIDE SEQUENCE [LARGE SCALE GENOMIC DNA]</scope>
    <source>
        <strain evidence="5">CG22_combo_CG10-13_8_21_14_all_47_15</strain>
    </source>
</reference>
<evidence type="ECO:0000313" key="6">
    <source>
        <dbReference type="Proteomes" id="UP000230638"/>
    </source>
</evidence>
<keyword evidence="3 4" id="KW-0687">Ribonucleoprotein</keyword>
<evidence type="ECO:0000256" key="2">
    <source>
        <dbReference type="ARBA" id="ARBA00022980"/>
    </source>
</evidence>
<dbReference type="Proteomes" id="UP000230638">
    <property type="component" value="Unassembled WGS sequence"/>
</dbReference>
<dbReference type="SUPFAM" id="SSF54189">
    <property type="entry name" value="Ribosomal proteins S24e, L23 and L15e"/>
    <property type="match status" value="1"/>
</dbReference>
<dbReference type="GO" id="GO:0006412">
    <property type="term" value="P:translation"/>
    <property type="evidence" value="ECO:0007669"/>
    <property type="project" value="UniProtKB-UniRule"/>
</dbReference>
<dbReference type="InterPro" id="IPR013025">
    <property type="entry name" value="Ribosomal_uL23-like"/>
</dbReference>
<dbReference type="HAMAP" id="MF_01369_B">
    <property type="entry name" value="Ribosomal_uL23_B"/>
    <property type="match status" value="1"/>
</dbReference>
<proteinExistence type="inferred from homology"/>
<name>A0A2H0CTB0_9BACT</name>
<dbReference type="InterPro" id="IPR012677">
    <property type="entry name" value="Nucleotide-bd_a/b_plait_sf"/>
</dbReference>
<comment type="function">
    <text evidence="4">One of the early assembly proteins it binds 23S rRNA. One of the proteins that surrounds the polypeptide exit tunnel on the outside of the ribosome. Forms the main docking site for trigger factor binding to the ribosome.</text>
</comment>
<dbReference type="PANTHER" id="PTHR11620">
    <property type="entry name" value="60S RIBOSOMAL PROTEIN L23A"/>
    <property type="match status" value="1"/>
</dbReference>
<organism evidence="5 6">
    <name type="scientific">Candidatus Lloydbacteria bacterium CG22_combo_CG10-13_8_21_14_all_47_15</name>
    <dbReference type="NCBI Taxonomy" id="1974635"/>
    <lineage>
        <taxon>Bacteria</taxon>
        <taxon>Candidatus Lloydiibacteriota</taxon>
    </lineage>
</organism>
<accession>A0A2H0CTB0</accession>
<protein>
    <recommendedName>
        <fullName evidence="4">Large ribosomal subunit protein uL23</fullName>
    </recommendedName>
</protein>
<dbReference type="Pfam" id="PF00276">
    <property type="entry name" value="Ribosomal_L23"/>
    <property type="match status" value="1"/>
</dbReference>
<dbReference type="EMBL" id="PCTL01000028">
    <property type="protein sequence ID" value="PIP73165.1"/>
    <property type="molecule type" value="Genomic_DNA"/>
</dbReference>
<dbReference type="Gene3D" id="3.30.70.330">
    <property type="match status" value="1"/>
</dbReference>
<evidence type="ECO:0000256" key="3">
    <source>
        <dbReference type="ARBA" id="ARBA00023274"/>
    </source>
</evidence>
<comment type="caution">
    <text evidence="5">The sequence shown here is derived from an EMBL/GenBank/DDBJ whole genome shotgun (WGS) entry which is preliminary data.</text>
</comment>
<gene>
    <name evidence="4 5" type="primary">rplW</name>
    <name evidence="5" type="ORF">COW88_02850</name>
</gene>
<keyword evidence="4" id="KW-0694">RNA-binding</keyword>
<keyword evidence="2 4" id="KW-0689">Ribosomal protein</keyword>
<dbReference type="NCBIfam" id="NF004363">
    <property type="entry name" value="PRK05738.2-4"/>
    <property type="match status" value="1"/>
</dbReference>
<keyword evidence="4" id="KW-0699">rRNA-binding</keyword>
<dbReference type="GO" id="GO:0005840">
    <property type="term" value="C:ribosome"/>
    <property type="evidence" value="ECO:0007669"/>
    <property type="project" value="UniProtKB-KW"/>
</dbReference>
<dbReference type="InterPro" id="IPR012678">
    <property type="entry name" value="Ribosomal_uL23/eL15/eS24_sf"/>
</dbReference>
<evidence type="ECO:0000256" key="4">
    <source>
        <dbReference type="HAMAP-Rule" id="MF_01369"/>
    </source>
</evidence>